<dbReference type="PROSITE" id="PS51464">
    <property type="entry name" value="SIS"/>
    <property type="match status" value="1"/>
</dbReference>
<dbReference type="PANTHER" id="PTHR30390">
    <property type="entry name" value="SEDOHEPTULOSE 7-PHOSPHATE ISOMERASE / DNAA INITIATOR-ASSOCIATING FACTOR FOR REPLICATION INITIATION"/>
    <property type="match status" value="1"/>
</dbReference>
<dbReference type="Pfam" id="PF13580">
    <property type="entry name" value="SIS_2"/>
    <property type="match status" value="1"/>
</dbReference>
<dbReference type="PANTHER" id="PTHR30390:SF7">
    <property type="entry name" value="PHOSPHOHEPTOSE ISOMERASE"/>
    <property type="match status" value="1"/>
</dbReference>
<dbReference type="InterPro" id="IPR050099">
    <property type="entry name" value="SIS_GmhA/DiaA_subfam"/>
</dbReference>
<dbReference type="CDD" id="cd05013">
    <property type="entry name" value="SIS_RpiR"/>
    <property type="match status" value="1"/>
</dbReference>
<dbReference type="Proteomes" id="UP000245252">
    <property type="component" value="Unassembled WGS sequence"/>
</dbReference>
<comment type="caution">
    <text evidence="2">The sequence shown here is derived from an EMBL/GenBank/DDBJ whole genome shotgun (WGS) entry which is preliminary data.</text>
</comment>
<keyword evidence="3" id="KW-1185">Reference proteome</keyword>
<dbReference type="EMBL" id="QFBC01000013">
    <property type="protein sequence ID" value="PWE53880.1"/>
    <property type="molecule type" value="Genomic_DNA"/>
</dbReference>
<dbReference type="NCBIfam" id="NF002805">
    <property type="entry name" value="PRK02947.1"/>
    <property type="match status" value="1"/>
</dbReference>
<feature type="domain" description="SIS" evidence="1">
    <location>
        <begin position="30"/>
        <end position="214"/>
    </location>
</feature>
<organism evidence="2 3">
    <name type="scientific">Metarhizobium album</name>
    <dbReference type="NCBI Taxonomy" id="2182425"/>
    <lineage>
        <taxon>Bacteria</taxon>
        <taxon>Pseudomonadati</taxon>
        <taxon>Pseudomonadota</taxon>
        <taxon>Alphaproteobacteria</taxon>
        <taxon>Hyphomicrobiales</taxon>
        <taxon>Rhizobiaceae</taxon>
        <taxon>Metarhizobium</taxon>
    </lineage>
</organism>
<reference evidence="2 3" key="1">
    <citation type="submission" date="2018-05" db="EMBL/GenBank/DDBJ databases">
        <title>The draft genome of strain NS-104.</title>
        <authorList>
            <person name="Hang P."/>
            <person name="Jiang J."/>
        </authorList>
    </citation>
    <scope>NUCLEOTIDE SEQUENCE [LARGE SCALE GENOMIC DNA]</scope>
    <source>
        <strain evidence="2 3">NS-104</strain>
    </source>
</reference>
<evidence type="ECO:0000259" key="1">
    <source>
        <dbReference type="PROSITE" id="PS51464"/>
    </source>
</evidence>
<proteinExistence type="predicted"/>
<evidence type="ECO:0000313" key="3">
    <source>
        <dbReference type="Proteomes" id="UP000245252"/>
    </source>
</evidence>
<dbReference type="InterPro" id="IPR035472">
    <property type="entry name" value="RpiR-like_SIS"/>
</dbReference>
<dbReference type="AlphaFoldDB" id="A0A2U2DKT2"/>
<evidence type="ECO:0000313" key="2">
    <source>
        <dbReference type="EMBL" id="PWE53880.1"/>
    </source>
</evidence>
<dbReference type="GO" id="GO:0097367">
    <property type="term" value="F:carbohydrate derivative binding"/>
    <property type="evidence" value="ECO:0007669"/>
    <property type="project" value="InterPro"/>
</dbReference>
<dbReference type="Gene3D" id="3.40.50.10490">
    <property type="entry name" value="Glucose-6-phosphate isomerase like protein, domain 1"/>
    <property type="match status" value="1"/>
</dbReference>
<dbReference type="GO" id="GO:1901135">
    <property type="term" value="P:carbohydrate derivative metabolic process"/>
    <property type="evidence" value="ECO:0007669"/>
    <property type="project" value="InterPro"/>
</dbReference>
<dbReference type="InterPro" id="IPR001347">
    <property type="entry name" value="SIS_dom"/>
</dbReference>
<dbReference type="RefSeq" id="WP_109460676.1">
    <property type="nucleotide sequence ID" value="NZ_QFBC01000013.1"/>
</dbReference>
<accession>A0A2U2DKT2</accession>
<gene>
    <name evidence="2" type="ORF">DEM27_23465</name>
</gene>
<dbReference type="SUPFAM" id="SSF53697">
    <property type="entry name" value="SIS domain"/>
    <property type="match status" value="1"/>
</dbReference>
<dbReference type="InterPro" id="IPR046348">
    <property type="entry name" value="SIS_dom_sf"/>
</dbReference>
<sequence>MTSLTDTYFDNVIERLAALKTALAPGMQRAAEAIIAAARGDHRIYVFGTGHSHVLAEEVHYRAGGLAITVPILSSTTMLHEGAVASTVYERTEGIVRPIFARYGIKPGDVLFVISNSGVNAAPIEAAKVGREIGATVIAITSVAYSTASAKGRTRLADLADIVLDNGAPPGDAVLDVPGSDLKVGPVSTAIGVTIMNAILAEVAAKLSADGEAPIYLSANMPGAKEINERLVERYRPRNPHL</sequence>
<dbReference type="OrthoDB" id="9813831at2"/>
<protein>
    <recommendedName>
        <fullName evidence="1">SIS domain-containing protein</fullName>
    </recommendedName>
</protein>
<name>A0A2U2DKT2_9HYPH</name>